<evidence type="ECO:0000313" key="1">
    <source>
        <dbReference type="EMBL" id="MBY75075.1"/>
    </source>
</evidence>
<accession>A0A2S2QBF6</accession>
<gene>
    <name evidence="1" type="ORF">g.23294</name>
</gene>
<reference evidence="1" key="1">
    <citation type="submission" date="2018-04" db="EMBL/GenBank/DDBJ databases">
        <title>Transcriptome assembly of Sipha flava.</title>
        <authorList>
            <person name="Scully E.D."/>
            <person name="Geib S.M."/>
            <person name="Palmer N.A."/>
            <person name="Koch K."/>
            <person name="Bradshaw J."/>
            <person name="Heng-Moss T."/>
            <person name="Sarath G."/>
        </authorList>
    </citation>
    <scope>NUCLEOTIDE SEQUENCE</scope>
</reference>
<dbReference type="EMBL" id="GGMS01005872">
    <property type="protein sequence ID" value="MBY75075.1"/>
    <property type="molecule type" value="Transcribed_RNA"/>
</dbReference>
<organism evidence="1">
    <name type="scientific">Sipha flava</name>
    <name type="common">yellow sugarcane aphid</name>
    <dbReference type="NCBI Taxonomy" id="143950"/>
    <lineage>
        <taxon>Eukaryota</taxon>
        <taxon>Metazoa</taxon>
        <taxon>Ecdysozoa</taxon>
        <taxon>Arthropoda</taxon>
        <taxon>Hexapoda</taxon>
        <taxon>Insecta</taxon>
        <taxon>Pterygota</taxon>
        <taxon>Neoptera</taxon>
        <taxon>Paraneoptera</taxon>
        <taxon>Hemiptera</taxon>
        <taxon>Sternorrhyncha</taxon>
        <taxon>Aphidomorpha</taxon>
        <taxon>Aphidoidea</taxon>
        <taxon>Aphididae</taxon>
        <taxon>Sipha</taxon>
    </lineage>
</organism>
<dbReference type="AlphaFoldDB" id="A0A2S2QBF6"/>
<name>A0A2S2QBF6_9HEMI</name>
<protein>
    <submittedName>
        <fullName evidence="1">Uncharacterized protein</fullName>
    </submittedName>
</protein>
<sequence>MLRARKFVWHVSRVRHMRHVFGRPGSVTERTYIPPTTRSETYLVGAAADDDRFRPRCGTENRTKPVRPPLPFSLAAYPQSSAPSHTYSSSDTSECILHFTFTAFAAATSIV</sequence>
<proteinExistence type="predicted"/>